<evidence type="ECO:0000313" key="4">
    <source>
        <dbReference type="Proteomes" id="UP001215151"/>
    </source>
</evidence>
<dbReference type="AlphaFoldDB" id="A0AAD7X9P5"/>
<feature type="transmembrane region" description="Helical" evidence="2">
    <location>
        <begin position="6"/>
        <end position="29"/>
    </location>
</feature>
<comment type="caution">
    <text evidence="3">The sequence shown here is derived from an EMBL/GenBank/DDBJ whole genome shotgun (WGS) entry which is preliminary data.</text>
</comment>
<organism evidence="3 4">
    <name type="scientific">Trametes cubensis</name>
    <dbReference type="NCBI Taxonomy" id="1111947"/>
    <lineage>
        <taxon>Eukaryota</taxon>
        <taxon>Fungi</taxon>
        <taxon>Dikarya</taxon>
        <taxon>Basidiomycota</taxon>
        <taxon>Agaricomycotina</taxon>
        <taxon>Agaricomycetes</taxon>
        <taxon>Polyporales</taxon>
        <taxon>Polyporaceae</taxon>
        <taxon>Trametes</taxon>
    </lineage>
</organism>
<accession>A0AAD7X9P5</accession>
<keyword evidence="2" id="KW-0472">Membrane</keyword>
<evidence type="ECO:0000256" key="1">
    <source>
        <dbReference type="SAM" id="MobiDB-lite"/>
    </source>
</evidence>
<name>A0AAD7X9P5_9APHY</name>
<protein>
    <submittedName>
        <fullName evidence="3">Uncharacterized protein</fullName>
    </submittedName>
</protein>
<keyword evidence="2" id="KW-1133">Transmembrane helix</keyword>
<evidence type="ECO:0000256" key="2">
    <source>
        <dbReference type="SAM" id="Phobius"/>
    </source>
</evidence>
<reference evidence="3" key="1">
    <citation type="submission" date="2022-11" db="EMBL/GenBank/DDBJ databases">
        <title>Genome Sequence of Cubamyces cubensis.</title>
        <authorList>
            <person name="Buettner E."/>
        </authorList>
    </citation>
    <scope>NUCLEOTIDE SEQUENCE</scope>
    <source>
        <strain evidence="3">MPL-01</strain>
    </source>
</reference>
<dbReference type="Proteomes" id="UP001215151">
    <property type="component" value="Unassembled WGS sequence"/>
</dbReference>
<proteinExistence type="predicted"/>
<keyword evidence="2" id="KW-0812">Transmembrane</keyword>
<evidence type="ECO:0000313" key="3">
    <source>
        <dbReference type="EMBL" id="KAJ8482806.1"/>
    </source>
</evidence>
<sequence>MSDLGFNVWGVITGVIGTLTIIPAFLAFLHTRLPTSLLPAVIKQDKETRTLFDTALRKGLITDEGDIYEFKINLLDTEIRVAELRAEVYAATTWWQDVTNWWFGLSSKITVLRGDLNSIRVKLARRNSKELKRMASQELVSELPLFSDSKGPRTGVPSARTPVFLSETAPPRCATATHQYHNPPYPSSAEQSSPRYSCSCVCTAHAATHAREEYNSPGDTVCAAHLPRHIAPNAQSAPDMLSDQDLEDLEGLLSLALQPSRSMEFAEVPGARLGYRHLHAWLQLSKQLFGLSEPDGIIRDVGHTQQRAIRNRLRLLLRLIRRVYGVDPRDVGKTSDLDALLDPESLLPQAMEADDPEHDDRESE</sequence>
<dbReference type="EMBL" id="JAPEVG010000106">
    <property type="protein sequence ID" value="KAJ8482806.1"/>
    <property type="molecule type" value="Genomic_DNA"/>
</dbReference>
<feature type="region of interest" description="Disordered" evidence="1">
    <location>
        <begin position="334"/>
        <end position="364"/>
    </location>
</feature>
<gene>
    <name evidence="3" type="ORF">ONZ51_g5117</name>
</gene>
<keyword evidence="4" id="KW-1185">Reference proteome</keyword>